<keyword evidence="3" id="KW-1185">Reference proteome</keyword>
<sequence>MGISNRMGFNFHNTPRDILVDIGYAGLILFALVMAFCAVRLIIRVMVKPTYFGIFCCTLLVFETPRIFFELVSFSNMHFSTLIVFTMLACALRPDRLKPLAAQ</sequence>
<organism evidence="2 3">
    <name type="scientific">Blastomonas aquatica</name>
    <dbReference type="NCBI Taxonomy" id="1510276"/>
    <lineage>
        <taxon>Bacteria</taxon>
        <taxon>Pseudomonadati</taxon>
        <taxon>Pseudomonadota</taxon>
        <taxon>Alphaproteobacteria</taxon>
        <taxon>Sphingomonadales</taxon>
        <taxon>Sphingomonadaceae</taxon>
        <taxon>Blastomonas</taxon>
    </lineage>
</organism>
<evidence type="ECO:0000313" key="2">
    <source>
        <dbReference type="EMBL" id="GGB75618.1"/>
    </source>
</evidence>
<keyword evidence="1" id="KW-1133">Transmembrane helix</keyword>
<reference evidence="3" key="1">
    <citation type="journal article" date="2019" name="Int. J. Syst. Evol. Microbiol.">
        <title>The Global Catalogue of Microorganisms (GCM) 10K type strain sequencing project: providing services to taxonomists for standard genome sequencing and annotation.</title>
        <authorList>
            <consortium name="The Broad Institute Genomics Platform"/>
            <consortium name="The Broad Institute Genome Sequencing Center for Infectious Disease"/>
            <person name="Wu L."/>
            <person name="Ma J."/>
        </authorList>
    </citation>
    <scope>NUCLEOTIDE SEQUENCE [LARGE SCALE GENOMIC DNA]</scope>
    <source>
        <strain evidence="3">CGMCC 1.12851</strain>
    </source>
</reference>
<gene>
    <name evidence="2" type="ORF">GCM10010833_33570</name>
</gene>
<feature type="transmembrane region" description="Helical" evidence="1">
    <location>
        <begin position="74"/>
        <end position="92"/>
    </location>
</feature>
<keyword evidence="1" id="KW-0812">Transmembrane</keyword>
<evidence type="ECO:0000256" key="1">
    <source>
        <dbReference type="SAM" id="Phobius"/>
    </source>
</evidence>
<dbReference type="EMBL" id="BMGD01000008">
    <property type="protein sequence ID" value="GGB75618.1"/>
    <property type="molecule type" value="Genomic_DNA"/>
</dbReference>
<keyword evidence="1" id="KW-0472">Membrane</keyword>
<dbReference type="Proteomes" id="UP000614261">
    <property type="component" value="Unassembled WGS sequence"/>
</dbReference>
<accession>A0ABQ1JVL7</accession>
<feature type="transmembrane region" description="Helical" evidence="1">
    <location>
        <begin position="22"/>
        <end position="43"/>
    </location>
</feature>
<comment type="caution">
    <text evidence="2">The sequence shown here is derived from an EMBL/GenBank/DDBJ whole genome shotgun (WGS) entry which is preliminary data.</text>
</comment>
<proteinExistence type="predicted"/>
<name>A0ABQ1JVL7_9SPHN</name>
<protein>
    <submittedName>
        <fullName evidence="2">Uncharacterized protein</fullName>
    </submittedName>
</protein>
<evidence type="ECO:0000313" key="3">
    <source>
        <dbReference type="Proteomes" id="UP000614261"/>
    </source>
</evidence>